<dbReference type="EMBL" id="CP059894">
    <property type="protein sequence ID" value="QNJ95851.1"/>
    <property type="molecule type" value="Genomic_DNA"/>
</dbReference>
<keyword evidence="2" id="KW-0503">Monooxygenase</keyword>
<evidence type="ECO:0000313" key="5">
    <source>
        <dbReference type="Proteomes" id="UP000515498"/>
    </source>
</evidence>
<name>A0A7G8PND5_9MYCO</name>
<reference evidence="4 5" key="1">
    <citation type="submission" date="2020-07" db="EMBL/GenBank/DDBJ databases">
        <title>Draft genome sequence of four isobutane-metabolizing strains capable of cometabolically degrading diverse ether contaminants.</title>
        <authorList>
            <person name="Chen W."/>
            <person name="Faulkner N."/>
            <person name="Smith C."/>
            <person name="Hyman M."/>
        </authorList>
    </citation>
    <scope>NUCLEOTIDE SEQUENCE [LARGE SCALE GENOMIC DNA]</scope>
    <source>
        <strain evidence="4 5">2A</strain>
    </source>
</reference>
<evidence type="ECO:0000256" key="2">
    <source>
        <dbReference type="ARBA" id="ARBA00023033"/>
    </source>
</evidence>
<dbReference type="PANTHER" id="PTHR30137">
    <property type="entry name" value="LUCIFERASE-LIKE MONOOXYGENASE"/>
    <property type="match status" value="1"/>
</dbReference>
<accession>A0A7G8PND5</accession>
<feature type="domain" description="Luciferase-like" evidence="3">
    <location>
        <begin position="3"/>
        <end position="279"/>
    </location>
</feature>
<organism evidence="4 5">
    <name type="scientific">Mycolicibacterium fluoranthenivorans</name>
    <dbReference type="NCBI Taxonomy" id="258505"/>
    <lineage>
        <taxon>Bacteria</taxon>
        <taxon>Bacillati</taxon>
        <taxon>Actinomycetota</taxon>
        <taxon>Actinomycetes</taxon>
        <taxon>Mycobacteriales</taxon>
        <taxon>Mycobacteriaceae</taxon>
        <taxon>Mycolicibacterium</taxon>
    </lineage>
</organism>
<sequence>MKVGVYFDLRNPPQWRQDPARLYGFTLEACEEAERLGADSIWFSEHHLFDDDYLASPLTFAAAAAARTKKVRLGTAIVIAPLHHPAELAEQCAVIDLVSNGRLDLGLGTGYRVPEFELYGTPLERRYGRTDDTARVLRELWGPDGVRPGPVQNPVPIWMGYQGPKGARRAGLLGEGLLTADGALWEPYAAGLAEAGHPVESGRMAGGLQAWASDDPERDWPVVSEHLAHQLNSYRKHMVEGTDAPVPNPVNLDKLVNSDRTGPLASFTYGTPEFVADATRRAIGEAPVETVFLWASVGGMAEEMVVRSIETICTRVKPVLNTTEVIAK</sequence>
<gene>
    <name evidence="4" type="ORF">HZU40_03055</name>
</gene>
<dbReference type="Pfam" id="PF00296">
    <property type="entry name" value="Bac_luciferase"/>
    <property type="match status" value="1"/>
</dbReference>
<keyword evidence="1" id="KW-0560">Oxidoreductase</keyword>
<dbReference type="PANTHER" id="PTHR30137:SF8">
    <property type="entry name" value="BLR5498 PROTEIN"/>
    <property type="match status" value="1"/>
</dbReference>
<dbReference type="GO" id="GO:0016705">
    <property type="term" value="F:oxidoreductase activity, acting on paired donors, with incorporation or reduction of molecular oxygen"/>
    <property type="evidence" value="ECO:0007669"/>
    <property type="project" value="InterPro"/>
</dbReference>
<dbReference type="InterPro" id="IPR036661">
    <property type="entry name" value="Luciferase-like_sf"/>
</dbReference>
<dbReference type="InterPro" id="IPR011251">
    <property type="entry name" value="Luciferase-like_dom"/>
</dbReference>
<dbReference type="KEGG" id="mflu:HZU40_03055"/>
<dbReference type="Gene3D" id="3.20.20.30">
    <property type="entry name" value="Luciferase-like domain"/>
    <property type="match status" value="1"/>
</dbReference>
<dbReference type="Proteomes" id="UP000515498">
    <property type="component" value="Chromosome"/>
</dbReference>
<dbReference type="SUPFAM" id="SSF51679">
    <property type="entry name" value="Bacterial luciferase-like"/>
    <property type="match status" value="1"/>
</dbReference>
<dbReference type="GO" id="GO:0004497">
    <property type="term" value="F:monooxygenase activity"/>
    <property type="evidence" value="ECO:0007669"/>
    <property type="project" value="UniProtKB-KW"/>
</dbReference>
<evidence type="ECO:0000256" key="1">
    <source>
        <dbReference type="ARBA" id="ARBA00023002"/>
    </source>
</evidence>
<evidence type="ECO:0000259" key="3">
    <source>
        <dbReference type="Pfam" id="PF00296"/>
    </source>
</evidence>
<evidence type="ECO:0000313" key="4">
    <source>
        <dbReference type="EMBL" id="QNJ95851.1"/>
    </source>
</evidence>
<protein>
    <submittedName>
        <fullName evidence="4">LLM class flavin-dependent oxidoreductase</fullName>
    </submittedName>
</protein>
<dbReference type="AlphaFoldDB" id="A0A7G8PND5"/>
<dbReference type="GO" id="GO:0005829">
    <property type="term" value="C:cytosol"/>
    <property type="evidence" value="ECO:0007669"/>
    <property type="project" value="TreeGrafter"/>
</dbReference>
<dbReference type="InterPro" id="IPR050766">
    <property type="entry name" value="Bact_Lucif_Oxidored"/>
</dbReference>
<proteinExistence type="predicted"/>